<dbReference type="PRINTS" id="PR00379">
    <property type="entry name" value="INTEIN"/>
</dbReference>
<keyword evidence="8" id="KW-0068">Autocatalytic cleavage</keyword>
<dbReference type="GO" id="GO:0071897">
    <property type="term" value="P:DNA biosynthetic process"/>
    <property type="evidence" value="ECO:0007669"/>
    <property type="project" value="UniProtKB-KW"/>
</dbReference>
<dbReference type="InterPro" id="IPR027434">
    <property type="entry name" value="Homing_endonucl"/>
</dbReference>
<keyword evidence="7 15" id="KW-0547">Nucleotide-binding</keyword>
<comment type="function">
    <text evidence="13 15">Catalyzes the reduction of ribonucleotides to deoxyribonucleotides. May function to provide a pool of deoxyribonucleotide precursors for DNA repair during oxygen limitation and/or for immediate growth after restoration of oxygen.</text>
</comment>
<dbReference type="Pfam" id="PF14528">
    <property type="entry name" value="LAGLIDADG_3"/>
    <property type="match status" value="1"/>
</dbReference>
<keyword evidence="12 15" id="KW-0170">Cobalt</keyword>
<dbReference type="SUPFAM" id="SSF55608">
    <property type="entry name" value="Homing endonucleases"/>
    <property type="match status" value="1"/>
</dbReference>
<organism evidence="18 19">
    <name type="scientific">Candidatus Magasanikbacteria bacterium GW2011_GWC2_34_16</name>
    <dbReference type="NCBI Taxonomy" id="1619045"/>
    <lineage>
        <taxon>Bacteria</taxon>
        <taxon>Candidatus Magasanikiibacteriota</taxon>
    </lineage>
</organism>
<accession>A0A0G0ARP1</accession>
<feature type="region of interest" description="Disordered" evidence="16">
    <location>
        <begin position="1220"/>
        <end position="1249"/>
    </location>
</feature>
<evidence type="ECO:0000256" key="12">
    <source>
        <dbReference type="ARBA" id="ARBA00023285"/>
    </source>
</evidence>
<dbReference type="GO" id="GO:0004748">
    <property type="term" value="F:ribonucleoside-diphosphate reductase activity, thioredoxin disulfide as acceptor"/>
    <property type="evidence" value="ECO:0007669"/>
    <property type="project" value="UniProtKB-EC"/>
</dbReference>
<evidence type="ECO:0000256" key="7">
    <source>
        <dbReference type="ARBA" id="ARBA00022741"/>
    </source>
</evidence>
<dbReference type="Gene3D" id="2.170.16.10">
    <property type="entry name" value="Hedgehog/Intein (Hint) domain"/>
    <property type="match status" value="1"/>
</dbReference>
<dbReference type="GO" id="GO:0004519">
    <property type="term" value="F:endonuclease activity"/>
    <property type="evidence" value="ECO:0007669"/>
    <property type="project" value="InterPro"/>
</dbReference>
<protein>
    <recommendedName>
        <fullName evidence="4 15">Vitamin B12-dependent ribonucleotide reductase</fullName>
        <ecNumber evidence="3 15">1.17.4.1</ecNumber>
    </recommendedName>
</protein>
<dbReference type="GO" id="GO:0031419">
    <property type="term" value="F:cobalamin binding"/>
    <property type="evidence" value="ECO:0007669"/>
    <property type="project" value="UniProtKB-KW"/>
</dbReference>
<dbReference type="GO" id="GO:0016539">
    <property type="term" value="P:intein-mediated protein splicing"/>
    <property type="evidence" value="ECO:0007669"/>
    <property type="project" value="InterPro"/>
</dbReference>
<gene>
    <name evidence="18" type="ORF">UR53_C0001G0064</name>
</gene>
<evidence type="ECO:0000256" key="14">
    <source>
        <dbReference type="ARBA" id="ARBA00047754"/>
    </source>
</evidence>
<sequence>MNTAAATKVFVKDNDFKYDIENGLHFERYFTKSGVSPYDLFEYELRSSVIREPSGKLIFEMLDVEVPKTWSQVATDILAQKYFRKAGVPQYNADGTPQLKEDGTPILGSEHSIKQVAHRMAGTWRYWGEKYSYFASAEDAEIFYDELVYMIIGQLAAPNSPQWFNTGLQWAYGINGPAQGHYYVDPNTGVLTQSTDAYTHPQPHACGRYDTKLFTEKGILNLGDVVEENLTDIKIFDGEKFVKVLAVKNNGIKKLYRATLKNGNYLDFTDDHLVWSADMRAKDGGKYDWCEFKDLLGNRVQQYSLPQAEKNQVEQIKIDKAELAGWVLGDGFYGKYGRNQKTTMFGIITINDDEFVEAVRLMDNIFGHHTVTIRKEVSDLYRVVHFNSKEADTFVNEYQVNYNSSLAQVPTIIMSGTVAEKAAFLHGLFQADGCVRQRNDESHNCGDVVLTSISEKLLHEVQILLLELGVYSNLTPNSEKRVDRHQSYQLSVSYFSERKKFAELIGFVSEEKKNKLERLNTEIIGKEKNSLSEETVIGLDYLGEEEVYDIQTESGKFCANGVVVHNCFIQSVKDDLVNEGGIMDLWVREARLFKYGSGTGTNFSNLRGSGEKLSGGGSSSGLMSWLRIGDRAAGAIKSGGTTRRAAKMVILNVDHPDIEEFIEWKVKEEKKVAALVAAGYDSAYESEAYQTVSGQNSNNSVRVMQEFLEAVENDGEWNLKWRTDGRSCKTLKARELWDKVAQAAWSCADPGLQFDTTINDWHTCPQSGRINASNPCSEYMFLDDTACNLASINLAHFYDSETMTFDVAGFKHATRTWTTVLEISILMAQFPSAAIAQGSYDFRSLGLGYANIGSVLMTAGIPYDSPEALAFAGSITALLNAESYVTSAEMARALGPFNKFAMNRADMLRVIRNHRRAAFNAKPDEYEGLAIPPLGIDPQYAPAYLLAAARESWNQALELGEKYGFRNAQNTCLAPTGTIGLLMDCSTTGVEPDFALVKFKKLAGGGYFKIVNEAVPVALKTLGYTETQITDMIDYLKGHGSLKGAPAITHESLKEKGLTDEDLAKLEKNLPTVFELPFAFNVWTMGEECLERLGFSSEQYNDSNFNLLTALGYNADAINAANEYVCGAMTIEGAPHLKKEHYAVFDTANKNGRKGQRYIHYLGHIRMMAAVQPFLSGAISKTINMPNSATVEDVKIAYMASWKLGLKSNALYRDGCKLSQPLSSKSKKAEDKVEKNQESGIKNQEEMSGAKGEVSVKLVNAGVEQNVPQEHAQTKYAHDGTVQGTQIYIHGEQRRMPYKRSGLTIKAKVGGQKVFLRTGEYPDGKLGEVFIDMYKEGAAFRSVLNLFAISISTGLQYGIPLEEYVDKFTFTRFEPSGMTDHPNIRSCTSVIDLVFRILGMEYLGRTDFVQVKPNGIQKNRAEQMAKMAAEMQGQTTLDLKEKDDDEIEKEKLILKETVDKDQMSLPNLPKTNDTIATKTTTAVVGSAADQQLSGMMGDAPPCPTCGHITIRNGSCYKCLNCGSTTGCS</sequence>
<dbReference type="CDD" id="cd02888">
    <property type="entry name" value="RNR_II_dimer"/>
    <property type="match status" value="1"/>
</dbReference>
<evidence type="ECO:0000256" key="8">
    <source>
        <dbReference type="ARBA" id="ARBA00022813"/>
    </source>
</evidence>
<dbReference type="PANTHER" id="PTHR43371">
    <property type="entry name" value="VITAMIN B12-DEPENDENT RIBONUCLEOTIDE REDUCTASE"/>
    <property type="match status" value="1"/>
</dbReference>
<keyword evidence="5 15" id="KW-0846">Cobalamin</keyword>
<dbReference type="PANTHER" id="PTHR43371:SF1">
    <property type="entry name" value="RIBONUCLEOSIDE-DIPHOSPHATE REDUCTASE"/>
    <property type="match status" value="1"/>
</dbReference>
<dbReference type="PROSITE" id="PS50818">
    <property type="entry name" value="INTEIN_C_TER"/>
    <property type="match status" value="1"/>
</dbReference>
<dbReference type="Pfam" id="PF12637">
    <property type="entry name" value="TSCPD"/>
    <property type="match status" value="1"/>
</dbReference>
<evidence type="ECO:0000313" key="18">
    <source>
        <dbReference type="EMBL" id="KKP59564.1"/>
    </source>
</evidence>
<dbReference type="InterPro" id="IPR036844">
    <property type="entry name" value="Hint_dom_sf"/>
</dbReference>
<dbReference type="InterPro" id="IPR013344">
    <property type="entry name" value="RNR_NrdJ/NrdZ"/>
</dbReference>
<evidence type="ECO:0000259" key="17">
    <source>
        <dbReference type="PROSITE" id="PS50819"/>
    </source>
</evidence>
<feature type="domain" description="DOD-type homing endonuclease" evidence="17">
    <location>
        <begin position="323"/>
        <end position="470"/>
    </location>
</feature>
<evidence type="ECO:0000256" key="5">
    <source>
        <dbReference type="ARBA" id="ARBA00022628"/>
    </source>
</evidence>
<dbReference type="Gene3D" id="3.20.70.20">
    <property type="match status" value="3"/>
</dbReference>
<dbReference type="Proteomes" id="UP000034927">
    <property type="component" value="Unassembled WGS sequence"/>
</dbReference>
<reference evidence="18 19" key="1">
    <citation type="journal article" date="2015" name="Nature">
        <title>rRNA introns, odd ribosomes, and small enigmatic genomes across a large radiation of phyla.</title>
        <authorList>
            <person name="Brown C.T."/>
            <person name="Hug L.A."/>
            <person name="Thomas B.C."/>
            <person name="Sharon I."/>
            <person name="Castelle C.J."/>
            <person name="Singh A."/>
            <person name="Wilkins M.J."/>
            <person name="Williams K.H."/>
            <person name="Banfield J.F."/>
        </authorList>
    </citation>
    <scope>NUCLEOTIDE SEQUENCE [LARGE SCALE GENOMIC DNA]</scope>
</reference>
<dbReference type="InterPro" id="IPR050862">
    <property type="entry name" value="RdRp_reductase_class-2"/>
</dbReference>
<evidence type="ECO:0000313" key="19">
    <source>
        <dbReference type="Proteomes" id="UP000034927"/>
    </source>
</evidence>
<keyword evidence="9" id="KW-0651">Protein splicing</keyword>
<dbReference type="InterPro" id="IPR004042">
    <property type="entry name" value="Intein_endonuc_central"/>
</dbReference>
<dbReference type="GO" id="GO:0050897">
    <property type="term" value="F:cobalt ion binding"/>
    <property type="evidence" value="ECO:0007669"/>
    <property type="project" value="InterPro"/>
</dbReference>
<dbReference type="InterPro" id="IPR024434">
    <property type="entry name" value="TSCPD_dom"/>
</dbReference>
<evidence type="ECO:0000256" key="1">
    <source>
        <dbReference type="ARBA" id="ARBA00001922"/>
    </source>
</evidence>
<comment type="similarity">
    <text evidence="2 15">Belongs to the ribonucleoside diphosphate reductase class-2 family.</text>
</comment>
<dbReference type="PATRIC" id="fig|1619045.3.peg.68"/>
<dbReference type="InterPro" id="IPR004860">
    <property type="entry name" value="LAGLIDADG_dom"/>
</dbReference>
<dbReference type="PROSITE" id="PS50817">
    <property type="entry name" value="INTEIN_N_TER"/>
    <property type="match status" value="1"/>
</dbReference>
<feature type="compositionally biased region" description="Basic and acidic residues" evidence="16">
    <location>
        <begin position="1227"/>
        <end position="1237"/>
    </location>
</feature>
<comment type="caution">
    <text evidence="18">The sequence shown here is derived from an EMBL/GenBank/DDBJ whole genome shotgun (WGS) entry which is preliminary data.</text>
</comment>
<dbReference type="SUPFAM" id="SSF51998">
    <property type="entry name" value="PFL-like glycyl radical enzymes"/>
    <property type="match status" value="2"/>
</dbReference>
<dbReference type="GO" id="GO:0000166">
    <property type="term" value="F:nucleotide binding"/>
    <property type="evidence" value="ECO:0007669"/>
    <property type="project" value="UniProtKB-KW"/>
</dbReference>
<dbReference type="InterPro" id="IPR000788">
    <property type="entry name" value="RNR_lg_C"/>
</dbReference>
<evidence type="ECO:0000256" key="2">
    <source>
        <dbReference type="ARBA" id="ARBA00007405"/>
    </source>
</evidence>
<keyword evidence="6 15" id="KW-0237">DNA synthesis</keyword>
<comment type="catalytic activity">
    <reaction evidence="14 15">
        <text>a 2'-deoxyribonucleoside 5'-diphosphate + [thioredoxin]-disulfide + H2O = a ribonucleoside 5'-diphosphate + [thioredoxin]-dithiol</text>
        <dbReference type="Rhea" id="RHEA:23252"/>
        <dbReference type="Rhea" id="RHEA-COMP:10698"/>
        <dbReference type="Rhea" id="RHEA-COMP:10700"/>
        <dbReference type="ChEBI" id="CHEBI:15377"/>
        <dbReference type="ChEBI" id="CHEBI:29950"/>
        <dbReference type="ChEBI" id="CHEBI:50058"/>
        <dbReference type="ChEBI" id="CHEBI:57930"/>
        <dbReference type="ChEBI" id="CHEBI:73316"/>
        <dbReference type="EC" id="1.17.4.1"/>
    </reaction>
</comment>
<dbReference type="Pfam" id="PF08471">
    <property type="entry name" value="Ribonuc_red_2_N"/>
    <property type="match status" value="1"/>
</dbReference>
<dbReference type="Pfam" id="PF02867">
    <property type="entry name" value="Ribonuc_red_lgC"/>
    <property type="match status" value="2"/>
</dbReference>
<keyword evidence="10 15" id="KW-0560">Oxidoreductase</keyword>
<dbReference type="EC" id="1.17.4.1" evidence="3 15"/>
<dbReference type="SUPFAM" id="SSF51294">
    <property type="entry name" value="Hedgehog/intein (Hint) domain"/>
    <property type="match status" value="1"/>
</dbReference>
<evidence type="ECO:0000256" key="16">
    <source>
        <dbReference type="SAM" id="MobiDB-lite"/>
    </source>
</evidence>
<evidence type="ECO:0000256" key="13">
    <source>
        <dbReference type="ARBA" id="ARBA00025437"/>
    </source>
</evidence>
<dbReference type="InterPro" id="IPR030934">
    <property type="entry name" value="Intein_C"/>
</dbReference>
<proteinExistence type="inferred from homology"/>
<dbReference type="EMBL" id="LBPO01000001">
    <property type="protein sequence ID" value="KKP59564.1"/>
    <property type="molecule type" value="Genomic_DNA"/>
</dbReference>
<evidence type="ECO:0000256" key="15">
    <source>
        <dbReference type="RuleBase" id="RU364064"/>
    </source>
</evidence>
<dbReference type="InterPro" id="IPR013678">
    <property type="entry name" value="RNR_2_N"/>
</dbReference>
<dbReference type="InterPro" id="IPR006142">
    <property type="entry name" value="INTEIN"/>
</dbReference>
<comment type="cofactor">
    <cofactor evidence="1 15">
        <name>adenosylcob(III)alamin</name>
        <dbReference type="ChEBI" id="CHEBI:18408"/>
    </cofactor>
</comment>
<evidence type="ECO:0000256" key="4">
    <source>
        <dbReference type="ARBA" id="ARBA00014409"/>
    </source>
</evidence>
<evidence type="ECO:0000256" key="3">
    <source>
        <dbReference type="ARBA" id="ARBA00012274"/>
    </source>
</evidence>
<dbReference type="PRINTS" id="PR01183">
    <property type="entry name" value="RIBORDTASEM1"/>
</dbReference>
<evidence type="ECO:0000256" key="6">
    <source>
        <dbReference type="ARBA" id="ARBA00022634"/>
    </source>
</evidence>
<dbReference type="Gene3D" id="3.10.28.10">
    <property type="entry name" value="Homing endonucleases"/>
    <property type="match status" value="1"/>
</dbReference>
<evidence type="ECO:0000256" key="10">
    <source>
        <dbReference type="ARBA" id="ARBA00023002"/>
    </source>
</evidence>
<dbReference type="NCBIfam" id="TIGR02504">
    <property type="entry name" value="NrdJ_Z"/>
    <property type="match status" value="1"/>
</dbReference>
<evidence type="ECO:0000256" key="11">
    <source>
        <dbReference type="ARBA" id="ARBA00023157"/>
    </source>
</evidence>
<dbReference type="InterPro" id="IPR006141">
    <property type="entry name" value="Intein_N"/>
</dbReference>
<evidence type="ECO:0000256" key="9">
    <source>
        <dbReference type="ARBA" id="ARBA00023000"/>
    </source>
</evidence>
<keyword evidence="11" id="KW-1015">Disulfide bond</keyword>
<name>A0A0G0ARP1_9BACT</name>
<dbReference type="PROSITE" id="PS50819">
    <property type="entry name" value="INTEIN_ENDONUCLEASE"/>
    <property type="match status" value="1"/>
</dbReference>